<keyword evidence="2" id="KW-1133">Transmembrane helix</keyword>
<evidence type="ECO:0000256" key="1">
    <source>
        <dbReference type="SAM" id="MobiDB-lite"/>
    </source>
</evidence>
<reference evidence="3" key="1">
    <citation type="submission" date="2023-02" db="EMBL/GenBank/DDBJ databases">
        <title>Identification and recombinant expression of a fungal hydrolase from Papiliotrema laurentii that hydrolyzes apple cutin and clears colloidal polyester polyurethane.</title>
        <authorList>
            <consortium name="DOE Joint Genome Institute"/>
            <person name="Roman V.A."/>
            <person name="Bojanowski C."/>
            <person name="Crable B.R."/>
            <person name="Wagner D.N."/>
            <person name="Hung C.S."/>
            <person name="Nadeau L.J."/>
            <person name="Schratz L."/>
            <person name="Haridas S."/>
            <person name="Pangilinan J."/>
            <person name="Lipzen A."/>
            <person name="Na H."/>
            <person name="Yan M."/>
            <person name="Ng V."/>
            <person name="Grigoriev I.V."/>
            <person name="Spatafora J.W."/>
            <person name="Barlow D."/>
            <person name="Biffinger J."/>
            <person name="Kelley-Loughnane N."/>
            <person name="Varaljay V.A."/>
            <person name="Crookes-Goodson W.J."/>
        </authorList>
    </citation>
    <scope>NUCLEOTIDE SEQUENCE</scope>
    <source>
        <strain evidence="3">5307AH</strain>
    </source>
</reference>
<dbReference type="AlphaFoldDB" id="A0AAD9FVA9"/>
<feature type="transmembrane region" description="Helical" evidence="2">
    <location>
        <begin position="87"/>
        <end position="111"/>
    </location>
</feature>
<dbReference type="EMBL" id="JAODAN010000001">
    <property type="protein sequence ID" value="KAK1926869.1"/>
    <property type="molecule type" value="Genomic_DNA"/>
</dbReference>
<accession>A0AAD9FVA9</accession>
<name>A0AAD9FVA9_PAPLA</name>
<feature type="region of interest" description="Disordered" evidence="1">
    <location>
        <begin position="47"/>
        <end position="68"/>
    </location>
</feature>
<sequence length="196" mass="23350">MSSKKLITEIQADALNAWTPLQQAALYQQHLAEQRVKDDEEWLKEYREEEKKQAAKEKGEDVDEDKPHEVSAGKLADRLLNEYSPPLYAFLDIFGPPHLALVVFIGLHGLFWYLTPWYLHFLILYPIMYLIPLYMTLRSIWSVQDRAAWYVSHIVPWRHPELRQCWWIVLSLVEYVELVLFRDGTRAMAWWPRVRP</sequence>
<dbReference type="Proteomes" id="UP001182556">
    <property type="component" value="Unassembled WGS sequence"/>
</dbReference>
<keyword evidence="2" id="KW-0812">Transmembrane</keyword>
<evidence type="ECO:0000313" key="4">
    <source>
        <dbReference type="Proteomes" id="UP001182556"/>
    </source>
</evidence>
<protein>
    <submittedName>
        <fullName evidence="3">Uncharacterized protein</fullName>
    </submittedName>
</protein>
<evidence type="ECO:0000313" key="3">
    <source>
        <dbReference type="EMBL" id="KAK1926869.1"/>
    </source>
</evidence>
<keyword evidence="2" id="KW-0472">Membrane</keyword>
<gene>
    <name evidence="3" type="ORF">DB88DRAFT_469625</name>
</gene>
<proteinExistence type="predicted"/>
<evidence type="ECO:0000256" key="2">
    <source>
        <dbReference type="SAM" id="Phobius"/>
    </source>
</evidence>
<comment type="caution">
    <text evidence="3">The sequence shown here is derived from an EMBL/GenBank/DDBJ whole genome shotgun (WGS) entry which is preliminary data.</text>
</comment>
<keyword evidence="4" id="KW-1185">Reference proteome</keyword>
<organism evidence="3 4">
    <name type="scientific">Papiliotrema laurentii</name>
    <name type="common">Cryptococcus laurentii</name>
    <dbReference type="NCBI Taxonomy" id="5418"/>
    <lineage>
        <taxon>Eukaryota</taxon>
        <taxon>Fungi</taxon>
        <taxon>Dikarya</taxon>
        <taxon>Basidiomycota</taxon>
        <taxon>Agaricomycotina</taxon>
        <taxon>Tremellomycetes</taxon>
        <taxon>Tremellales</taxon>
        <taxon>Rhynchogastremaceae</taxon>
        <taxon>Papiliotrema</taxon>
    </lineage>
</organism>
<feature type="transmembrane region" description="Helical" evidence="2">
    <location>
        <begin position="117"/>
        <end position="137"/>
    </location>
</feature>